<accession>A0A9X9MBX1</accession>
<keyword evidence="3" id="KW-1185">Reference proteome</keyword>
<feature type="region of interest" description="Disordered" evidence="1">
    <location>
        <begin position="45"/>
        <end position="100"/>
    </location>
</feature>
<proteinExistence type="predicted"/>
<sequence>GDGEGKRLENPAHAGLFLQCSRGPGSREAPRCGRWELFLEVKEASGDLSGHSEGRLPPADPVPRLPHGERMAPTPLPNLAGALKEEDRGSDVKSETQGPL</sequence>
<dbReference type="AlphaFoldDB" id="A0A9X9MBX1"/>
<comment type="caution">
    <text evidence="2">The sequence shown here is derived from an EMBL/GenBank/DDBJ whole genome shotgun (WGS) entry which is preliminary data.</text>
</comment>
<protein>
    <submittedName>
        <fullName evidence="2">Uncharacterized protein</fullName>
    </submittedName>
</protein>
<dbReference type="Proteomes" id="UP000269945">
    <property type="component" value="Unassembled WGS sequence"/>
</dbReference>
<organism evidence="2 3">
    <name type="scientific">Gulo gulo</name>
    <name type="common">Wolverine</name>
    <name type="synonym">Gluton</name>
    <dbReference type="NCBI Taxonomy" id="48420"/>
    <lineage>
        <taxon>Eukaryota</taxon>
        <taxon>Metazoa</taxon>
        <taxon>Chordata</taxon>
        <taxon>Craniata</taxon>
        <taxon>Vertebrata</taxon>
        <taxon>Euteleostomi</taxon>
        <taxon>Mammalia</taxon>
        <taxon>Eutheria</taxon>
        <taxon>Laurasiatheria</taxon>
        <taxon>Carnivora</taxon>
        <taxon>Caniformia</taxon>
        <taxon>Musteloidea</taxon>
        <taxon>Mustelidae</taxon>
        <taxon>Guloninae</taxon>
        <taxon>Gulo</taxon>
    </lineage>
</organism>
<reference evidence="2 3" key="1">
    <citation type="submission" date="2018-10" db="EMBL/GenBank/DDBJ databases">
        <authorList>
            <person name="Ekblom R."/>
            <person name="Jareborg N."/>
        </authorList>
    </citation>
    <scope>NUCLEOTIDE SEQUENCE [LARGE SCALE GENOMIC DNA]</scope>
    <source>
        <tissue evidence="2">Muscle</tissue>
    </source>
</reference>
<feature type="compositionally biased region" description="Basic and acidic residues" evidence="1">
    <location>
        <begin position="83"/>
        <end position="94"/>
    </location>
</feature>
<feature type="non-terminal residue" evidence="2">
    <location>
        <position position="1"/>
    </location>
</feature>
<evidence type="ECO:0000313" key="3">
    <source>
        <dbReference type="Proteomes" id="UP000269945"/>
    </source>
</evidence>
<evidence type="ECO:0000256" key="1">
    <source>
        <dbReference type="SAM" id="MobiDB-lite"/>
    </source>
</evidence>
<evidence type="ECO:0000313" key="2">
    <source>
        <dbReference type="EMBL" id="VCX41716.1"/>
    </source>
</evidence>
<dbReference type="EMBL" id="CYRY02046108">
    <property type="protein sequence ID" value="VCX41716.1"/>
    <property type="molecule type" value="Genomic_DNA"/>
</dbReference>
<feature type="non-terminal residue" evidence="2">
    <location>
        <position position="100"/>
    </location>
</feature>
<feature type="compositionally biased region" description="Basic and acidic residues" evidence="1">
    <location>
        <begin position="45"/>
        <end position="54"/>
    </location>
</feature>
<gene>
    <name evidence="2" type="ORF">BN2614_LOCUS1</name>
</gene>
<name>A0A9X9MBX1_GULGU</name>